<evidence type="ECO:0000256" key="1">
    <source>
        <dbReference type="ARBA" id="ARBA00007320"/>
    </source>
</evidence>
<accession>A0A0U3EAW6</accession>
<reference evidence="9 10" key="1">
    <citation type="submission" date="2015-04" db="EMBL/GenBank/DDBJ databases">
        <title>The complete genome sequence of the rumen methanogen Methanobrevibacter millerae SM9.</title>
        <authorList>
            <person name="Leahy S.C."/>
            <person name="Kelly W.J."/>
            <person name="Pacheco D.M."/>
            <person name="Li D."/>
            <person name="Altermann E."/>
            <person name="Attwood G.T."/>
        </authorList>
    </citation>
    <scope>NUCLEOTIDE SEQUENCE [LARGE SCALE GENOMIC DNA]</scope>
    <source>
        <strain evidence="9 10">SM9</strain>
    </source>
</reference>
<dbReference type="RefSeq" id="WP_058739665.1">
    <property type="nucleotide sequence ID" value="NZ_CP011266.1"/>
</dbReference>
<dbReference type="GO" id="GO:0003735">
    <property type="term" value="F:structural constituent of ribosome"/>
    <property type="evidence" value="ECO:0007669"/>
    <property type="project" value="InterPro"/>
</dbReference>
<evidence type="ECO:0000259" key="8">
    <source>
        <dbReference type="Pfam" id="PF00828"/>
    </source>
</evidence>
<evidence type="ECO:0000256" key="6">
    <source>
        <dbReference type="RuleBase" id="RU003888"/>
    </source>
</evidence>
<keyword evidence="2 5" id="KW-0689">Ribosomal protein</keyword>
<evidence type="ECO:0000256" key="2">
    <source>
        <dbReference type="ARBA" id="ARBA00022980"/>
    </source>
</evidence>
<evidence type="ECO:0000256" key="4">
    <source>
        <dbReference type="ARBA" id="ARBA00035200"/>
    </source>
</evidence>
<keyword evidence="5" id="KW-0694">RNA-binding</keyword>
<feature type="compositionally biased region" description="Basic residues" evidence="7">
    <location>
        <begin position="1"/>
        <end position="13"/>
    </location>
</feature>
<dbReference type="AlphaFoldDB" id="A0A0U3EAW6"/>
<organism evidence="9 10">
    <name type="scientific">Methanobrevibacter millerae</name>
    <dbReference type="NCBI Taxonomy" id="230361"/>
    <lineage>
        <taxon>Archaea</taxon>
        <taxon>Methanobacteriati</taxon>
        <taxon>Methanobacteriota</taxon>
        <taxon>Methanomada group</taxon>
        <taxon>Methanobacteria</taxon>
        <taxon>Methanobacteriales</taxon>
        <taxon>Methanobacteriaceae</taxon>
        <taxon>Methanobrevibacter</taxon>
    </lineage>
</organism>
<dbReference type="InterPro" id="IPR021131">
    <property type="entry name" value="Ribosomal_uL15/eL18"/>
</dbReference>
<feature type="domain" description="Large ribosomal subunit protein uL15/eL18" evidence="8">
    <location>
        <begin position="73"/>
        <end position="142"/>
    </location>
</feature>
<protein>
    <recommendedName>
        <fullName evidence="4 5">Large ribosomal subunit protein uL15</fullName>
    </recommendedName>
</protein>
<comment type="similarity">
    <text evidence="1 5 6">Belongs to the universal ribosomal protein uL15 family.</text>
</comment>
<keyword evidence="10" id="KW-1185">Reference proteome</keyword>
<dbReference type="InterPro" id="IPR036227">
    <property type="entry name" value="Ribosomal_uL15/eL18_sf"/>
</dbReference>
<proteinExistence type="inferred from homology"/>
<feature type="region of interest" description="Disordered" evidence="7">
    <location>
        <begin position="1"/>
        <end position="43"/>
    </location>
</feature>
<dbReference type="GO" id="GO:0019843">
    <property type="term" value="F:rRNA binding"/>
    <property type="evidence" value="ECO:0007669"/>
    <property type="project" value="UniProtKB-UniRule"/>
</dbReference>
<dbReference type="HAMAP" id="MF_01341">
    <property type="entry name" value="Ribosomal_uL15"/>
    <property type="match status" value="1"/>
</dbReference>
<comment type="subunit">
    <text evidence="5">Part of the 50S ribosomal subunit.</text>
</comment>
<evidence type="ECO:0000313" key="9">
    <source>
        <dbReference type="EMBL" id="ALT69432.1"/>
    </source>
</evidence>
<sequence length="145" mass="15750">MIRTKRKINKLRGSRSNGGGCTKKRRGAGNKGGKGKAGAGKQHWTWTVIHDPDHFGKHGFKRPQKMIKKVNSVNLSYLEEKADDLIADGKASMDGDAIVIDVTELGYDKVLAKGKISKTFKISAPKFSASAIEKIEEVGGEAIEL</sequence>
<name>A0A0U3EAW6_9EURY</name>
<dbReference type="Pfam" id="PF00828">
    <property type="entry name" value="Ribosomal_L27A"/>
    <property type="match status" value="1"/>
</dbReference>
<dbReference type="PANTHER" id="PTHR11721:SF3">
    <property type="entry name" value="LARGE RIBOSOMAL SUBUNIT PROTEIN UL15"/>
    <property type="match status" value="1"/>
</dbReference>
<comment type="function">
    <text evidence="5">Binds to the 23S rRNA.</text>
</comment>
<evidence type="ECO:0000256" key="7">
    <source>
        <dbReference type="SAM" id="MobiDB-lite"/>
    </source>
</evidence>
<dbReference type="InterPro" id="IPR027386">
    <property type="entry name" value="Rbsml_uL15_N"/>
</dbReference>
<dbReference type="PANTHER" id="PTHR11721">
    <property type="entry name" value="60S RIBOSOMAL PROTEIN L27A"/>
    <property type="match status" value="1"/>
</dbReference>
<dbReference type="GeneID" id="26736607"/>
<dbReference type="SUPFAM" id="SSF52080">
    <property type="entry name" value="Ribosomal proteins L15p and L18e"/>
    <property type="match status" value="1"/>
</dbReference>
<feature type="compositionally biased region" description="Gly residues" evidence="7">
    <location>
        <begin position="29"/>
        <end position="38"/>
    </location>
</feature>
<dbReference type="InterPro" id="IPR030878">
    <property type="entry name" value="Ribosomal_uL15"/>
</dbReference>
<dbReference type="PATRIC" id="fig|230361.4.peg.1725"/>
<dbReference type="GO" id="GO:0006412">
    <property type="term" value="P:translation"/>
    <property type="evidence" value="ECO:0007669"/>
    <property type="project" value="UniProtKB-UniRule"/>
</dbReference>
<dbReference type="Gene3D" id="3.100.10.10">
    <property type="match status" value="1"/>
</dbReference>
<dbReference type="KEGG" id="mmil:sm9_1665"/>
<dbReference type="PROSITE" id="PS00475">
    <property type="entry name" value="RIBOSOMAL_L15"/>
    <property type="match status" value="1"/>
</dbReference>
<dbReference type="Proteomes" id="UP000067738">
    <property type="component" value="Chromosome"/>
</dbReference>
<evidence type="ECO:0000256" key="3">
    <source>
        <dbReference type="ARBA" id="ARBA00023274"/>
    </source>
</evidence>
<dbReference type="EMBL" id="CP011266">
    <property type="protein sequence ID" value="ALT69432.1"/>
    <property type="molecule type" value="Genomic_DNA"/>
</dbReference>
<dbReference type="InterPro" id="IPR001196">
    <property type="entry name" value="Ribosomal_uL15_CS"/>
</dbReference>
<dbReference type="GO" id="GO:0022625">
    <property type="term" value="C:cytosolic large ribosomal subunit"/>
    <property type="evidence" value="ECO:0007669"/>
    <property type="project" value="TreeGrafter"/>
</dbReference>
<evidence type="ECO:0000256" key="5">
    <source>
        <dbReference type="HAMAP-Rule" id="MF_01341"/>
    </source>
</evidence>
<dbReference type="OrthoDB" id="9418at2157"/>
<keyword evidence="3 5" id="KW-0687">Ribonucleoprotein</keyword>
<keyword evidence="5" id="KW-0699">rRNA-binding</keyword>
<dbReference type="Gene3D" id="4.10.990.10">
    <property type="match status" value="1"/>
</dbReference>
<gene>
    <name evidence="5" type="primary">rpl15</name>
    <name evidence="9" type="ORF">sm9_1665</name>
</gene>
<evidence type="ECO:0000313" key="10">
    <source>
        <dbReference type="Proteomes" id="UP000067738"/>
    </source>
</evidence>